<dbReference type="PROSITE" id="PS00671">
    <property type="entry name" value="D_2_HYDROXYACID_DH_3"/>
    <property type="match status" value="1"/>
</dbReference>
<evidence type="ECO:0000256" key="4">
    <source>
        <dbReference type="RuleBase" id="RU003719"/>
    </source>
</evidence>
<dbReference type="EMBL" id="JAVDQG010000011">
    <property type="protein sequence ID" value="MDR6227618.1"/>
    <property type="molecule type" value="Genomic_DNA"/>
</dbReference>
<keyword evidence="8" id="KW-1185">Reference proteome</keyword>
<organism evidence="7 8">
    <name type="scientific">Desmospora profundinema</name>
    <dbReference type="NCBI Taxonomy" id="1571184"/>
    <lineage>
        <taxon>Bacteria</taxon>
        <taxon>Bacillati</taxon>
        <taxon>Bacillota</taxon>
        <taxon>Bacilli</taxon>
        <taxon>Bacillales</taxon>
        <taxon>Thermoactinomycetaceae</taxon>
        <taxon>Desmospora</taxon>
    </lineage>
</organism>
<accession>A0ABU1ISA8</accession>
<evidence type="ECO:0000313" key="7">
    <source>
        <dbReference type="EMBL" id="MDR6227618.1"/>
    </source>
</evidence>
<dbReference type="Pfam" id="PF02826">
    <property type="entry name" value="2-Hacid_dh_C"/>
    <property type="match status" value="1"/>
</dbReference>
<evidence type="ECO:0000256" key="3">
    <source>
        <dbReference type="ARBA" id="ARBA00023027"/>
    </source>
</evidence>
<keyword evidence="3" id="KW-0520">NAD</keyword>
<name>A0ABU1ISA8_9BACL</name>
<protein>
    <submittedName>
        <fullName evidence="7">Phosphoglycerate dehydrogenase-like enzyme</fullName>
    </submittedName>
</protein>
<reference evidence="7 8" key="1">
    <citation type="submission" date="2023-07" db="EMBL/GenBank/DDBJ databases">
        <title>Genomic Encyclopedia of Type Strains, Phase IV (KMG-IV): sequencing the most valuable type-strain genomes for metagenomic binning, comparative biology and taxonomic classification.</title>
        <authorList>
            <person name="Goeker M."/>
        </authorList>
    </citation>
    <scope>NUCLEOTIDE SEQUENCE [LARGE SCALE GENOMIC DNA]</scope>
    <source>
        <strain evidence="7 8">DSM 45903</strain>
    </source>
</reference>
<dbReference type="Proteomes" id="UP001185012">
    <property type="component" value="Unassembled WGS sequence"/>
</dbReference>
<dbReference type="InterPro" id="IPR006140">
    <property type="entry name" value="D-isomer_DH_NAD-bd"/>
</dbReference>
<evidence type="ECO:0000256" key="2">
    <source>
        <dbReference type="ARBA" id="ARBA00023002"/>
    </source>
</evidence>
<dbReference type="PANTHER" id="PTHR43333">
    <property type="entry name" value="2-HACID_DH_C DOMAIN-CONTAINING PROTEIN"/>
    <property type="match status" value="1"/>
</dbReference>
<comment type="caution">
    <text evidence="7">The sequence shown here is derived from an EMBL/GenBank/DDBJ whole genome shotgun (WGS) entry which is preliminary data.</text>
</comment>
<evidence type="ECO:0000313" key="8">
    <source>
        <dbReference type="Proteomes" id="UP001185012"/>
    </source>
</evidence>
<dbReference type="InterPro" id="IPR036291">
    <property type="entry name" value="NAD(P)-bd_dom_sf"/>
</dbReference>
<evidence type="ECO:0000259" key="6">
    <source>
        <dbReference type="Pfam" id="PF02826"/>
    </source>
</evidence>
<sequence>MIHVVSSAKIGKKHQERLRQCFPAVSYTFCTDIGQAEKEAAHADVLITYGEDLNDAIVKKFPRLRWIHVISAGVEWLPFDTLRNNGIRVSNARGIHAVPMGEYAMAVLLQLTRRVHHLYLLQQEKHWDRTIRMGELCGKTLAIIGAGAIGQAVAKRARAFDIQVWGMNTSGLPVDHFDRMFTPDQREMVFSQADYVLITLPLTPRTRHFVGERELRWMKPDAYLINMARGSVVNEESLLQALRDRRIGGAVLDVFEREPLPADHPFWDLDNVLLTPHLSGRSPGYMTRALDIFQENLSLYLKGDEPLQNELDLLKGY</sequence>
<dbReference type="SUPFAM" id="SSF51735">
    <property type="entry name" value="NAD(P)-binding Rossmann-fold domains"/>
    <property type="match status" value="1"/>
</dbReference>
<evidence type="ECO:0000256" key="1">
    <source>
        <dbReference type="ARBA" id="ARBA00005854"/>
    </source>
</evidence>
<feature type="domain" description="D-isomer specific 2-hydroxyacid dehydrogenase NAD-binding" evidence="6">
    <location>
        <begin position="105"/>
        <end position="279"/>
    </location>
</feature>
<keyword evidence="2 4" id="KW-0560">Oxidoreductase</keyword>
<dbReference type="Gene3D" id="3.40.50.720">
    <property type="entry name" value="NAD(P)-binding Rossmann-like Domain"/>
    <property type="match status" value="2"/>
</dbReference>
<feature type="domain" description="D-isomer specific 2-hydroxyacid dehydrogenase catalytic" evidence="5">
    <location>
        <begin position="11"/>
        <end position="306"/>
    </location>
</feature>
<dbReference type="InterPro" id="IPR006139">
    <property type="entry name" value="D-isomer_2_OHA_DH_cat_dom"/>
</dbReference>
<dbReference type="InterPro" id="IPR029753">
    <property type="entry name" value="D-isomer_DH_CS"/>
</dbReference>
<dbReference type="PANTHER" id="PTHR43333:SF1">
    <property type="entry name" value="D-ISOMER SPECIFIC 2-HYDROXYACID DEHYDROGENASE NAD-BINDING DOMAIN-CONTAINING PROTEIN"/>
    <property type="match status" value="1"/>
</dbReference>
<evidence type="ECO:0000259" key="5">
    <source>
        <dbReference type="Pfam" id="PF00389"/>
    </source>
</evidence>
<comment type="similarity">
    <text evidence="1 4">Belongs to the D-isomer specific 2-hydroxyacid dehydrogenase family.</text>
</comment>
<gene>
    <name evidence="7" type="ORF">JOE21_003662</name>
</gene>
<dbReference type="RefSeq" id="WP_309868770.1">
    <property type="nucleotide sequence ID" value="NZ_JAVDQG010000011.1"/>
</dbReference>
<proteinExistence type="inferred from homology"/>
<dbReference type="Pfam" id="PF00389">
    <property type="entry name" value="2-Hacid_dh"/>
    <property type="match status" value="1"/>
</dbReference>
<dbReference type="SUPFAM" id="SSF52283">
    <property type="entry name" value="Formate/glycerate dehydrogenase catalytic domain-like"/>
    <property type="match status" value="1"/>
</dbReference>
<dbReference type="CDD" id="cd05300">
    <property type="entry name" value="2-Hacid_dh_1"/>
    <property type="match status" value="1"/>
</dbReference>